<sequence length="224" mass="25801">MQRIKVLFTGIGAMLLLVIIAISPVLLSKWNDSRILAQVIVEKINEKDILSMHTSKLSTEEKIKLLYDYNSEIQNYVCIKQLIKSKEDYNKIRENIVQEIKELQNLQIIPIVDLDETYENNTFNTVTYAKATDPESCVVLIQATFISEEGYLEIWIDGNDNKIYKYHFINYVFKKENIKSGAALSKKGIVAYGVDYLGLSKDEVFEHCTIEKDIDHTYAGIIYL</sequence>
<evidence type="ECO:0000313" key="3">
    <source>
        <dbReference type="Proteomes" id="UP000198558"/>
    </source>
</evidence>
<dbReference type="GeneID" id="78288750"/>
<dbReference type="EMBL" id="FOIN01000022">
    <property type="protein sequence ID" value="SET61580.1"/>
    <property type="molecule type" value="Genomic_DNA"/>
</dbReference>
<keyword evidence="1" id="KW-0472">Membrane</keyword>
<dbReference type="Proteomes" id="UP000198558">
    <property type="component" value="Unassembled WGS sequence"/>
</dbReference>
<evidence type="ECO:0000256" key="1">
    <source>
        <dbReference type="SAM" id="Phobius"/>
    </source>
</evidence>
<reference evidence="3" key="1">
    <citation type="submission" date="2016-10" db="EMBL/GenBank/DDBJ databases">
        <authorList>
            <person name="Varghese N."/>
            <person name="Submissions S."/>
        </authorList>
    </citation>
    <scope>NUCLEOTIDE SEQUENCE [LARGE SCALE GENOMIC DNA]</scope>
    <source>
        <strain evidence="3">DSM 1551</strain>
    </source>
</reference>
<organism evidence="2 3">
    <name type="scientific">Thomasclavelia cocleata</name>
    <dbReference type="NCBI Taxonomy" id="69824"/>
    <lineage>
        <taxon>Bacteria</taxon>
        <taxon>Bacillati</taxon>
        <taxon>Bacillota</taxon>
        <taxon>Erysipelotrichia</taxon>
        <taxon>Erysipelotrichales</taxon>
        <taxon>Coprobacillaceae</taxon>
        <taxon>Thomasclavelia</taxon>
    </lineage>
</organism>
<keyword evidence="1" id="KW-0812">Transmembrane</keyword>
<dbReference type="OrthoDB" id="9990472at2"/>
<evidence type="ECO:0000313" key="2">
    <source>
        <dbReference type="EMBL" id="SET61580.1"/>
    </source>
</evidence>
<gene>
    <name evidence="2" type="ORF">SAMN04489758_12220</name>
</gene>
<keyword evidence="1" id="KW-1133">Transmembrane helix</keyword>
<proteinExistence type="predicted"/>
<dbReference type="AlphaFoldDB" id="A0A1I0FST8"/>
<accession>A0A1I0FST8</accession>
<keyword evidence="3" id="KW-1185">Reference proteome</keyword>
<dbReference type="RefSeq" id="WP_092354533.1">
    <property type="nucleotide sequence ID" value="NZ_FOIN01000022.1"/>
</dbReference>
<protein>
    <submittedName>
        <fullName evidence="2">Uncharacterized protein</fullName>
    </submittedName>
</protein>
<name>A0A1I0FST8_9FIRM</name>
<feature type="transmembrane region" description="Helical" evidence="1">
    <location>
        <begin position="6"/>
        <end position="27"/>
    </location>
</feature>